<gene>
    <name evidence="6" type="ORF">MAGR_62900</name>
</gene>
<evidence type="ECO:0000256" key="1">
    <source>
        <dbReference type="ARBA" id="ARBA00022448"/>
    </source>
</evidence>
<accession>A0A7I9WBR5</accession>
<dbReference type="InterPro" id="IPR017871">
    <property type="entry name" value="ABC_transporter-like_CS"/>
</dbReference>
<dbReference type="GO" id="GO:0016887">
    <property type="term" value="F:ATP hydrolysis activity"/>
    <property type="evidence" value="ECO:0007669"/>
    <property type="project" value="InterPro"/>
</dbReference>
<organism evidence="6 7">
    <name type="scientific">Mycolicibacterium agri</name>
    <name type="common">Mycobacterium agri</name>
    <dbReference type="NCBI Taxonomy" id="36811"/>
    <lineage>
        <taxon>Bacteria</taxon>
        <taxon>Bacillati</taxon>
        <taxon>Actinomycetota</taxon>
        <taxon>Actinomycetes</taxon>
        <taxon>Mycobacteriales</taxon>
        <taxon>Mycobacteriaceae</taxon>
        <taxon>Mycolicibacterium</taxon>
    </lineage>
</organism>
<evidence type="ECO:0000313" key="7">
    <source>
        <dbReference type="Proteomes" id="UP000465302"/>
    </source>
</evidence>
<dbReference type="AlphaFoldDB" id="A0A7I9WBR5"/>
<dbReference type="InterPro" id="IPR003593">
    <property type="entry name" value="AAA+_ATPase"/>
</dbReference>
<keyword evidence="2" id="KW-0677">Repeat</keyword>
<dbReference type="EMBL" id="BLKS01000003">
    <property type="protein sequence ID" value="GFG54849.1"/>
    <property type="molecule type" value="Genomic_DNA"/>
</dbReference>
<dbReference type="InterPro" id="IPR027417">
    <property type="entry name" value="P-loop_NTPase"/>
</dbReference>
<evidence type="ECO:0000256" key="3">
    <source>
        <dbReference type="ARBA" id="ARBA00022741"/>
    </source>
</evidence>
<dbReference type="PANTHER" id="PTHR43790:SF9">
    <property type="entry name" value="GALACTOFURANOSE TRANSPORTER ATP-BINDING PROTEIN YTFR"/>
    <property type="match status" value="1"/>
</dbReference>
<dbReference type="Proteomes" id="UP000465302">
    <property type="component" value="Unassembled WGS sequence"/>
</dbReference>
<keyword evidence="3" id="KW-0547">Nucleotide-binding</keyword>
<keyword evidence="1" id="KW-0813">Transport</keyword>
<keyword evidence="4" id="KW-0067">ATP-binding</keyword>
<feature type="domain" description="ABC transporter" evidence="5">
    <location>
        <begin position="5"/>
        <end position="240"/>
    </location>
</feature>
<dbReference type="InterPro" id="IPR003439">
    <property type="entry name" value="ABC_transporter-like_ATP-bd"/>
</dbReference>
<dbReference type="Pfam" id="PF00005">
    <property type="entry name" value="ABC_tran"/>
    <property type="match status" value="2"/>
</dbReference>
<protein>
    <submittedName>
        <fullName evidence="6">Sugar ABC transporter</fullName>
    </submittedName>
</protein>
<name>A0A7I9WBR5_MYCAG</name>
<dbReference type="SUPFAM" id="SSF52540">
    <property type="entry name" value="P-loop containing nucleoside triphosphate hydrolases"/>
    <property type="match status" value="2"/>
</dbReference>
<proteinExistence type="predicted"/>
<dbReference type="Gene3D" id="3.40.50.300">
    <property type="entry name" value="P-loop containing nucleotide triphosphate hydrolases"/>
    <property type="match status" value="2"/>
</dbReference>
<sequence length="512" mass="54387">MQTLLECSGITKSFGGVPVLKGVDLRLEPGTVTALAGENGAGKSTLMKIVSGQYSADDGTVSVHGSALAPGNPRDAVRHGVAIVPQELASIEDMTVYENLFVGRELRRGPFLNRRAMIAEARETLGVFDVAISPTARMGSLPVGLRQIVEIVKAARTGARVVMLDEPTSAISEREVEGLYRIVRRLRDQGVAMVYTTHKMAEIRAIADRVVVLRDGGLILDTPIDEVTDDEIVTAMIGRELDALFPQRPEPGTDTVLEVRDLQVDGASGPVSFSVRAGEIVGLAGLVGAGRTELLEAIFGARRSTSGSVQVRGRPVKRNQPAAAITAGMAMVPEDRKLNGAVLSMSVLDNGSLPRLSAFSLAGWLRGKARSTAVSDVMSSVRLRSRGLGQEVGTLSGGNQQKVVLARWLTGDVSVLLLDEPTRGVDVGARSEIYRIITEFAANGMAVLMASSDMPEIVGLSHRAFVMRAGQLVGELDRDALDHPAVQESVFRLATALDEAPTDAPENQEAAS</sequence>
<dbReference type="CDD" id="cd03215">
    <property type="entry name" value="ABC_Carb_Monos_II"/>
    <property type="match status" value="1"/>
</dbReference>
<reference evidence="6 7" key="1">
    <citation type="journal article" date="2019" name="Emerg. Microbes Infect.">
        <title>Comprehensive subspecies identification of 175 nontuberculous mycobacteria species based on 7547 genomic profiles.</title>
        <authorList>
            <person name="Matsumoto Y."/>
            <person name="Kinjo T."/>
            <person name="Motooka D."/>
            <person name="Nabeya D."/>
            <person name="Jung N."/>
            <person name="Uechi K."/>
            <person name="Horii T."/>
            <person name="Iida T."/>
            <person name="Fujita J."/>
            <person name="Nakamura S."/>
        </authorList>
    </citation>
    <scope>NUCLEOTIDE SEQUENCE [LARGE SCALE GENOMIC DNA]</scope>
    <source>
        <strain evidence="6 7">JCM 6377</strain>
    </source>
</reference>
<dbReference type="PROSITE" id="PS50893">
    <property type="entry name" value="ABC_TRANSPORTER_2"/>
    <property type="match status" value="2"/>
</dbReference>
<dbReference type="CDD" id="cd03216">
    <property type="entry name" value="ABC_Carb_Monos_I"/>
    <property type="match status" value="1"/>
</dbReference>
<feature type="domain" description="ABC transporter" evidence="5">
    <location>
        <begin position="251"/>
        <end position="494"/>
    </location>
</feature>
<dbReference type="PANTHER" id="PTHR43790">
    <property type="entry name" value="CARBOHYDRATE TRANSPORT ATP-BINDING PROTEIN MG119-RELATED"/>
    <property type="match status" value="1"/>
</dbReference>
<dbReference type="GO" id="GO:0005524">
    <property type="term" value="F:ATP binding"/>
    <property type="evidence" value="ECO:0007669"/>
    <property type="project" value="UniProtKB-KW"/>
</dbReference>
<dbReference type="SMART" id="SM00382">
    <property type="entry name" value="AAA"/>
    <property type="match status" value="2"/>
</dbReference>
<dbReference type="PROSITE" id="PS00211">
    <property type="entry name" value="ABC_TRANSPORTER_1"/>
    <property type="match status" value="1"/>
</dbReference>
<evidence type="ECO:0000313" key="6">
    <source>
        <dbReference type="EMBL" id="GFG54849.1"/>
    </source>
</evidence>
<dbReference type="InterPro" id="IPR050107">
    <property type="entry name" value="ABC_carbohydrate_import_ATPase"/>
</dbReference>
<evidence type="ECO:0000256" key="2">
    <source>
        <dbReference type="ARBA" id="ARBA00022737"/>
    </source>
</evidence>
<comment type="caution">
    <text evidence="6">The sequence shown here is derived from an EMBL/GenBank/DDBJ whole genome shotgun (WGS) entry which is preliminary data.</text>
</comment>
<evidence type="ECO:0000259" key="5">
    <source>
        <dbReference type="PROSITE" id="PS50893"/>
    </source>
</evidence>
<evidence type="ECO:0000256" key="4">
    <source>
        <dbReference type="ARBA" id="ARBA00022840"/>
    </source>
</evidence>